<feature type="compositionally biased region" description="Basic and acidic residues" evidence="4">
    <location>
        <begin position="108"/>
        <end position="180"/>
    </location>
</feature>
<feature type="domain" description="EF-hand" evidence="5">
    <location>
        <begin position="744"/>
        <end position="779"/>
    </location>
</feature>
<dbReference type="PROSITE" id="PS50222">
    <property type="entry name" value="EF_HAND_2"/>
    <property type="match status" value="1"/>
</dbReference>
<feature type="compositionally biased region" description="Low complexity" evidence="4">
    <location>
        <begin position="605"/>
        <end position="650"/>
    </location>
</feature>
<evidence type="ECO:0000256" key="4">
    <source>
        <dbReference type="SAM" id="MobiDB-lite"/>
    </source>
</evidence>
<feature type="region of interest" description="Disordered" evidence="4">
    <location>
        <begin position="29"/>
        <end position="49"/>
    </location>
</feature>
<protein>
    <recommendedName>
        <fullName evidence="5">EF-hand domain-containing protein</fullName>
    </recommendedName>
</protein>
<proteinExistence type="predicted"/>
<feature type="compositionally biased region" description="Low complexity" evidence="4">
    <location>
        <begin position="245"/>
        <end position="271"/>
    </location>
</feature>
<evidence type="ECO:0000256" key="3">
    <source>
        <dbReference type="PROSITE-ProRule" id="PRU00023"/>
    </source>
</evidence>
<dbReference type="PROSITE" id="PS50297">
    <property type="entry name" value="ANK_REP_REGION"/>
    <property type="match status" value="1"/>
</dbReference>
<name>A0AA36N9G4_9DINO</name>
<dbReference type="Pfam" id="PF08837">
    <property type="entry name" value="DUF1810"/>
    <property type="match status" value="1"/>
</dbReference>
<dbReference type="Gene3D" id="1.25.40.380">
    <property type="entry name" value="Protein of unknown function DUF1810"/>
    <property type="match status" value="1"/>
</dbReference>
<feature type="compositionally biased region" description="Basic and acidic residues" evidence="4">
    <location>
        <begin position="330"/>
        <end position="339"/>
    </location>
</feature>
<keyword evidence="1" id="KW-0677">Repeat</keyword>
<comment type="caution">
    <text evidence="6">The sequence shown here is derived from an EMBL/GenBank/DDBJ whole genome shotgun (WGS) entry which is preliminary data.</text>
</comment>
<dbReference type="InterPro" id="IPR036770">
    <property type="entry name" value="Ankyrin_rpt-contain_sf"/>
</dbReference>
<dbReference type="InterPro" id="IPR036287">
    <property type="entry name" value="Rv1873-like_sf"/>
</dbReference>
<dbReference type="SUPFAM" id="SSF140736">
    <property type="entry name" value="Rv1873-like"/>
    <property type="match status" value="1"/>
</dbReference>
<dbReference type="PROSITE" id="PS50088">
    <property type="entry name" value="ANK_REPEAT"/>
    <property type="match status" value="2"/>
</dbReference>
<dbReference type="InterPro" id="IPR002048">
    <property type="entry name" value="EF_hand_dom"/>
</dbReference>
<dbReference type="SMART" id="SM00248">
    <property type="entry name" value="ANK"/>
    <property type="match status" value="3"/>
</dbReference>
<dbReference type="PANTHER" id="PTHR24198:SF165">
    <property type="entry name" value="ANKYRIN REPEAT-CONTAINING PROTEIN-RELATED"/>
    <property type="match status" value="1"/>
</dbReference>
<dbReference type="Pfam" id="PF12796">
    <property type="entry name" value="Ank_2"/>
    <property type="match status" value="2"/>
</dbReference>
<dbReference type="InterPro" id="IPR002110">
    <property type="entry name" value="Ankyrin_rpt"/>
</dbReference>
<evidence type="ECO:0000313" key="6">
    <source>
        <dbReference type="EMBL" id="CAJ1394193.1"/>
    </source>
</evidence>
<dbReference type="Proteomes" id="UP001178507">
    <property type="component" value="Unassembled WGS sequence"/>
</dbReference>
<evidence type="ECO:0000256" key="2">
    <source>
        <dbReference type="ARBA" id="ARBA00023043"/>
    </source>
</evidence>
<sequence>MAFNLPVTLGSTPLTGKVDVAAAGTGSWPLQGAMPAPGTTSPRPANAYAPQPPQGIQGFQGMSQIFGTPRGEAVMQSSPRFAQVLPGTPLEAEAVKGVALEQAPAQAKHCEDSSNEDEAKKANMEEVKEEPRKESKEVLKEEPKEVLKEEPKEESKEEPKEATKEAPREAPTEAPKEVPPVRKAPPQYGPSNSARRARVRNGENPDTPVEPPQYGPNNSARRARVRNGESPDAPSSSPLLKPEARTPTASARSNSSNSRPASPTSPSSPSRPSLPPPRAVTRAVSEKRLAPSPKSAPASAHHSPVSSPMAKSAAGAAPQKFALRSVRSFAENKDHEKLPRARSQSVKRVKNPEDPFDLQRFVDPQRESIDGSVFEKALSEIQAGRKSSCWMWYIIPSPPHMKNNIEHGSALNRKYAIRSDEEALAFINFEEGGLSLRDNYYNIMFAANEHIKAGKHPKNVIGGFDEPKLYSSVILFERVSRDVDKELNDLMAPRKVLEEISTLEECAQNGKQLSLSQMKKIQSKATLEGELRGLEAGDSEEGLLAELLKEKEELDAELSPAAQARAVQPELPGEVRTPNAKSGKACHLPIPTAAARTKLAPWGKPSQSSSRPSSRTPQHKPQTPQSPQSPSPASTEVRSPSATPSSAARAVRMPIPVKATAEQRQQLESDLAFWGRKFASQAQIQQAAVVAELSHEAMASEDAKAELMALVEYDLELPEGALSRGAVAITTPQNRQTDTSEGLSDLSDPDSVFACCNTDGSGMLDVHELKFAFNAFGLFPGLDYIRSWMGHCERLDRKAFRALLDSKLRSAPQSMRGPKTLPYSRRGVRMGQVEGLHDTFISSEWLQQKCNNFNMEHQSDIQTGKSFAMATNLYALNQWVIMPGTCPNSEELPEELRRSAGMPVAQHESSFAELMNPDGLGVDYFVSHFWGHPFKDTCAALRSWSSQVHWQIGRPQMSMVYWICLLALNQHRPSEEVGSSPEEGPFNCALVQSACGAVMVLDESVAPFSRIWCLFEVKRLTDLKKDFHLISAQGAMGSNLVDMEPAQRQTLVAFTSRVASALECVSAFQAKSSSEDDKFAIWHRVADPQLQKVPLAVARERSLFNANVFKRFDTTIRSLLAAPLYQTSLLEDASGALRYIGMGAPFGASDLQLLRDRGVDVCKVEVGVQSGTQRVGWQLLHIAAYFGHMEAAKELVRLRASLEAKTKFRLTPLQQAARNGQEEMCTLLLSSKVTALHSAAMSGHTDTVKVLLLYRADPTVRQSDDRNALHLAAECGSVEVAQEIVERSPQKGALLTAQSRKGSALDLAATTEMADFLQSITET</sequence>
<keyword evidence="2 3" id="KW-0040">ANK repeat</keyword>
<organism evidence="6 7">
    <name type="scientific">Effrenium voratum</name>
    <dbReference type="NCBI Taxonomy" id="2562239"/>
    <lineage>
        <taxon>Eukaryota</taxon>
        <taxon>Sar</taxon>
        <taxon>Alveolata</taxon>
        <taxon>Dinophyceae</taxon>
        <taxon>Suessiales</taxon>
        <taxon>Symbiodiniaceae</taxon>
        <taxon>Effrenium</taxon>
    </lineage>
</organism>
<evidence type="ECO:0000313" key="7">
    <source>
        <dbReference type="Proteomes" id="UP001178507"/>
    </source>
</evidence>
<dbReference type="Gene3D" id="1.25.40.20">
    <property type="entry name" value="Ankyrin repeat-containing domain"/>
    <property type="match status" value="2"/>
</dbReference>
<dbReference type="EMBL" id="CAUJNA010002779">
    <property type="protein sequence ID" value="CAJ1394193.1"/>
    <property type="molecule type" value="Genomic_DNA"/>
</dbReference>
<reference evidence="6" key="1">
    <citation type="submission" date="2023-08" db="EMBL/GenBank/DDBJ databases">
        <authorList>
            <person name="Chen Y."/>
            <person name="Shah S."/>
            <person name="Dougan E. K."/>
            <person name="Thang M."/>
            <person name="Chan C."/>
        </authorList>
    </citation>
    <scope>NUCLEOTIDE SEQUENCE</scope>
</reference>
<feature type="region of interest" description="Disordered" evidence="4">
    <location>
        <begin position="103"/>
        <end position="352"/>
    </location>
</feature>
<feature type="repeat" description="ANK" evidence="3">
    <location>
        <begin position="1231"/>
        <end position="1263"/>
    </location>
</feature>
<accession>A0AA36N9G4</accession>
<dbReference type="InterPro" id="IPR014937">
    <property type="entry name" value="DUF1810"/>
</dbReference>
<keyword evidence="7" id="KW-1185">Reference proteome</keyword>
<gene>
    <name evidence="6" type="ORF">EVOR1521_LOCUS18912</name>
</gene>
<evidence type="ECO:0000256" key="1">
    <source>
        <dbReference type="ARBA" id="ARBA00022737"/>
    </source>
</evidence>
<dbReference type="PANTHER" id="PTHR24198">
    <property type="entry name" value="ANKYRIN REPEAT AND PROTEIN KINASE DOMAIN-CONTAINING PROTEIN"/>
    <property type="match status" value="1"/>
</dbReference>
<dbReference type="SUPFAM" id="SSF48403">
    <property type="entry name" value="Ankyrin repeat"/>
    <property type="match status" value="1"/>
</dbReference>
<evidence type="ECO:0000259" key="5">
    <source>
        <dbReference type="PROSITE" id="PS50222"/>
    </source>
</evidence>
<dbReference type="GO" id="GO:0005509">
    <property type="term" value="F:calcium ion binding"/>
    <property type="evidence" value="ECO:0007669"/>
    <property type="project" value="InterPro"/>
</dbReference>
<feature type="compositionally biased region" description="Low complexity" evidence="4">
    <location>
        <begin position="290"/>
        <end position="310"/>
    </location>
</feature>
<feature type="repeat" description="ANK" evidence="3">
    <location>
        <begin position="1175"/>
        <end position="1207"/>
    </location>
</feature>
<feature type="region of interest" description="Disordered" evidence="4">
    <location>
        <begin position="555"/>
        <end position="651"/>
    </location>
</feature>